<dbReference type="RefSeq" id="WP_131181289.1">
    <property type="nucleotide sequence ID" value="NZ_QJUI01000015.1"/>
</dbReference>
<dbReference type="AlphaFoldDB" id="A0A4Q9QJT3"/>
<reference evidence="2 3" key="1">
    <citation type="submission" date="2018-06" db="EMBL/GenBank/DDBJ databases">
        <title>Three novel Pseudomonas species isolated from symptomatic oak.</title>
        <authorList>
            <person name="Bueno-Gonzalez V."/>
            <person name="Brady C."/>
        </authorList>
    </citation>
    <scope>NUCLEOTIDE SEQUENCE [LARGE SCALE GENOMIC DNA]</scope>
    <source>
        <strain evidence="2 3">P9A</strain>
    </source>
</reference>
<evidence type="ECO:0000256" key="1">
    <source>
        <dbReference type="SAM" id="MobiDB-lite"/>
    </source>
</evidence>
<keyword evidence="3" id="KW-1185">Reference proteome</keyword>
<accession>A0A4Q9QJT3</accession>
<feature type="region of interest" description="Disordered" evidence="1">
    <location>
        <begin position="1"/>
        <end position="62"/>
    </location>
</feature>
<gene>
    <name evidence="2" type="ORF">DNK06_17525</name>
</gene>
<dbReference type="Proteomes" id="UP000292302">
    <property type="component" value="Unassembled WGS sequence"/>
</dbReference>
<evidence type="ECO:0000313" key="2">
    <source>
        <dbReference type="EMBL" id="TBU75765.1"/>
    </source>
</evidence>
<feature type="region of interest" description="Disordered" evidence="1">
    <location>
        <begin position="82"/>
        <end position="103"/>
    </location>
</feature>
<organism evidence="2 3">
    <name type="scientific">Phytopseudomonas daroniae</name>
    <dbReference type="NCBI Taxonomy" id="2487519"/>
    <lineage>
        <taxon>Bacteria</taxon>
        <taxon>Pseudomonadati</taxon>
        <taxon>Pseudomonadota</taxon>
        <taxon>Gammaproteobacteria</taxon>
        <taxon>Pseudomonadales</taxon>
        <taxon>Pseudomonadaceae</taxon>
        <taxon>Phytopseudomonas</taxon>
    </lineage>
</organism>
<comment type="caution">
    <text evidence="2">The sequence shown here is derived from an EMBL/GenBank/DDBJ whole genome shotgun (WGS) entry which is preliminary data.</text>
</comment>
<evidence type="ECO:0000313" key="3">
    <source>
        <dbReference type="Proteomes" id="UP000292302"/>
    </source>
</evidence>
<dbReference type="OrthoDB" id="8641953at2"/>
<sequence>MSIIGSLTHYGMPSPLQRTRAEALDLRQSSEAARLAEQEKTRDTSSVSTGFKSEQADYSSQQAHDEAFARMLVNLNSIGSQPVQDSLQASDSALDGSSEQKPAADSALAQFMAYMEMTPAEKIRDKILKEVGMTEEELESLPPEQRAAVEKEIAEKMQTLQQLQAAQDEQGSLHEHA</sequence>
<proteinExistence type="predicted"/>
<protein>
    <submittedName>
        <fullName evidence="2">Uncharacterized protein</fullName>
    </submittedName>
</protein>
<dbReference type="EMBL" id="QJUI01000015">
    <property type="protein sequence ID" value="TBU75765.1"/>
    <property type="molecule type" value="Genomic_DNA"/>
</dbReference>
<feature type="compositionally biased region" description="Polar residues" evidence="1">
    <location>
        <begin position="82"/>
        <end position="100"/>
    </location>
</feature>
<feature type="compositionally biased region" description="Polar residues" evidence="1">
    <location>
        <begin position="44"/>
        <end position="62"/>
    </location>
</feature>
<name>A0A4Q9QJT3_9GAMM</name>
<feature type="compositionally biased region" description="Basic and acidic residues" evidence="1">
    <location>
        <begin position="34"/>
        <end position="43"/>
    </location>
</feature>